<evidence type="ECO:0000313" key="2">
    <source>
        <dbReference type="EMBL" id="CAB4143659.1"/>
    </source>
</evidence>
<protein>
    <submittedName>
        <fullName evidence="2">FkbM_fam, methyltransferase, FkbM family</fullName>
    </submittedName>
</protein>
<feature type="domain" description="Methyltransferase FkbM" evidence="1">
    <location>
        <begin position="7"/>
        <end position="176"/>
    </location>
</feature>
<name>A0A6J5MJ78_9CAUD</name>
<dbReference type="SUPFAM" id="SSF53335">
    <property type="entry name" value="S-adenosyl-L-methionine-dependent methyltransferases"/>
    <property type="match status" value="1"/>
</dbReference>
<gene>
    <name evidence="2" type="ORF">UFOVP447_202</name>
</gene>
<dbReference type="GO" id="GO:0008168">
    <property type="term" value="F:methyltransferase activity"/>
    <property type="evidence" value="ECO:0007669"/>
    <property type="project" value="UniProtKB-KW"/>
</dbReference>
<dbReference type="EMBL" id="LR796423">
    <property type="protein sequence ID" value="CAB4143659.1"/>
    <property type="molecule type" value="Genomic_DNA"/>
</dbReference>
<evidence type="ECO:0000259" key="1">
    <source>
        <dbReference type="Pfam" id="PF05050"/>
    </source>
</evidence>
<dbReference type="NCBIfam" id="TIGR01444">
    <property type="entry name" value="fkbM_fam"/>
    <property type="match status" value="1"/>
</dbReference>
<keyword evidence="2" id="KW-0489">Methyltransferase</keyword>
<organism evidence="2">
    <name type="scientific">uncultured Caudovirales phage</name>
    <dbReference type="NCBI Taxonomy" id="2100421"/>
    <lineage>
        <taxon>Viruses</taxon>
        <taxon>Duplodnaviria</taxon>
        <taxon>Heunggongvirae</taxon>
        <taxon>Uroviricota</taxon>
        <taxon>Caudoviricetes</taxon>
        <taxon>Peduoviridae</taxon>
        <taxon>Maltschvirus</taxon>
        <taxon>Maltschvirus maltsch</taxon>
    </lineage>
</organism>
<dbReference type="Pfam" id="PF05050">
    <property type="entry name" value="Methyltransf_21"/>
    <property type="match status" value="1"/>
</dbReference>
<dbReference type="GO" id="GO:0032259">
    <property type="term" value="P:methylation"/>
    <property type="evidence" value="ECO:0007669"/>
    <property type="project" value="UniProtKB-KW"/>
</dbReference>
<accession>A0A6J5MJ78</accession>
<sequence length="197" mass="22927">MANVFLDLGTHFGQGLKLFMERFKMDESWTIHTFEANPTTHKIFLDGFHKEVPWVQSHNQAVADYNGIITINVETPPGEGDTGQGTSIIDLDKWSPWDGTLRDNFQRQVDVECIDFAQFIKDNFSPEDTIIVKMDIEGAEYQVLDNMIKTGVLKDYINFITVEWHSRFFTNADEMRVQENKIKYYANINNIMMESWQ</sequence>
<proteinExistence type="predicted"/>
<dbReference type="InterPro" id="IPR006342">
    <property type="entry name" value="FkbM_mtfrase"/>
</dbReference>
<reference evidence="2" key="1">
    <citation type="submission" date="2020-04" db="EMBL/GenBank/DDBJ databases">
        <authorList>
            <person name="Chiriac C."/>
            <person name="Salcher M."/>
            <person name="Ghai R."/>
            <person name="Kavagutti S V."/>
        </authorList>
    </citation>
    <scope>NUCLEOTIDE SEQUENCE</scope>
</reference>
<dbReference type="Gene3D" id="3.40.50.150">
    <property type="entry name" value="Vaccinia Virus protein VP39"/>
    <property type="match status" value="1"/>
</dbReference>
<keyword evidence="2" id="KW-0808">Transferase</keyword>
<dbReference type="InterPro" id="IPR029063">
    <property type="entry name" value="SAM-dependent_MTases_sf"/>
</dbReference>